<evidence type="ECO:0000256" key="1">
    <source>
        <dbReference type="SAM" id="MobiDB-lite"/>
    </source>
</evidence>
<evidence type="ECO:0000313" key="3">
    <source>
        <dbReference type="Proteomes" id="UP001521116"/>
    </source>
</evidence>
<feature type="region of interest" description="Disordered" evidence="1">
    <location>
        <begin position="119"/>
        <end position="207"/>
    </location>
</feature>
<reference evidence="2 3" key="1">
    <citation type="submission" date="2024-02" db="EMBL/GenBank/DDBJ databases">
        <title>De novo assembly and annotation of 12 fungi associated with fruit tree decline syndrome in Ontario, Canada.</title>
        <authorList>
            <person name="Sulman M."/>
            <person name="Ellouze W."/>
            <person name="Ilyukhin E."/>
        </authorList>
    </citation>
    <scope>NUCLEOTIDE SEQUENCE [LARGE SCALE GENOMIC DNA]</scope>
    <source>
        <strain evidence="2 3">M1-105</strain>
    </source>
</reference>
<feature type="compositionally biased region" description="Pro residues" evidence="1">
    <location>
        <begin position="159"/>
        <end position="168"/>
    </location>
</feature>
<proteinExistence type="predicted"/>
<sequence length="380" mass="39907">MSRRDSSAGMFNRGLFQETLEIALDDDNPARVEQLLLRIDTATGIYQDPASLEKDDKTLAAKPRNLLKIAIEAGAFNVAKWQLEEYYGAHSTRETDSSASTAITPAPVAHAAAAAAAAAATSTSNTTRADTLPANTPPSSPDHPKTPTTPPSATGSPPRTNPNPPTRTPPALAATATVLSTSPPNPKTTSTTAPTPAATTTTPRRPRPLATHHHLLAALTTADPTLTLPFLDLLHTHEPRLIHARFHDPPPASALAAARTDTLTDALALAAMDARADVVAWLCARGADPAASSFAARPLAGWLTGGLAAEPAPGRDGVGLFDRGVARVLLEAGADFGEDQGLVERVCGLGDEVWEKAVRERGVWDYHGRRPRSGLGKIYS</sequence>
<protein>
    <recommendedName>
        <fullName evidence="4">Ankyrin repeat protein</fullName>
    </recommendedName>
</protein>
<comment type="caution">
    <text evidence="2">The sequence shown here is derived from an EMBL/GenBank/DDBJ whole genome shotgun (WGS) entry which is preliminary data.</text>
</comment>
<dbReference type="EMBL" id="JAJVDC020000194">
    <property type="protein sequence ID" value="KAL1619126.1"/>
    <property type="molecule type" value="Genomic_DNA"/>
</dbReference>
<gene>
    <name evidence="2" type="ORF">SLS56_010260</name>
</gene>
<feature type="compositionally biased region" description="Low complexity" evidence="1">
    <location>
        <begin position="119"/>
        <end position="131"/>
    </location>
</feature>
<keyword evidence="3" id="KW-1185">Reference proteome</keyword>
<accession>A0ABR3SFJ5</accession>
<evidence type="ECO:0008006" key="4">
    <source>
        <dbReference type="Google" id="ProtNLM"/>
    </source>
</evidence>
<name>A0ABR3SFJ5_9PEZI</name>
<dbReference type="Proteomes" id="UP001521116">
    <property type="component" value="Unassembled WGS sequence"/>
</dbReference>
<organism evidence="2 3">
    <name type="scientific">Neofusicoccum ribis</name>
    <dbReference type="NCBI Taxonomy" id="45134"/>
    <lineage>
        <taxon>Eukaryota</taxon>
        <taxon>Fungi</taxon>
        <taxon>Dikarya</taxon>
        <taxon>Ascomycota</taxon>
        <taxon>Pezizomycotina</taxon>
        <taxon>Dothideomycetes</taxon>
        <taxon>Dothideomycetes incertae sedis</taxon>
        <taxon>Botryosphaeriales</taxon>
        <taxon>Botryosphaeriaceae</taxon>
        <taxon>Neofusicoccum</taxon>
    </lineage>
</organism>
<evidence type="ECO:0000313" key="2">
    <source>
        <dbReference type="EMBL" id="KAL1619126.1"/>
    </source>
</evidence>
<feature type="compositionally biased region" description="Low complexity" evidence="1">
    <location>
        <begin position="169"/>
        <end position="203"/>
    </location>
</feature>